<keyword evidence="3" id="KW-1185">Reference proteome</keyword>
<feature type="region of interest" description="Disordered" evidence="1">
    <location>
        <begin position="129"/>
        <end position="176"/>
    </location>
</feature>
<comment type="caution">
    <text evidence="2">The sequence shown here is derived from an EMBL/GenBank/DDBJ whole genome shotgun (WGS) entry which is preliminary data.</text>
</comment>
<evidence type="ECO:0000313" key="2">
    <source>
        <dbReference type="EMBL" id="MCD7467525.1"/>
    </source>
</evidence>
<dbReference type="EMBL" id="JACEIK010001240">
    <property type="protein sequence ID" value="MCD7467525.1"/>
    <property type="molecule type" value="Genomic_DNA"/>
</dbReference>
<evidence type="ECO:0000313" key="3">
    <source>
        <dbReference type="Proteomes" id="UP000823775"/>
    </source>
</evidence>
<feature type="compositionally biased region" description="Basic and acidic residues" evidence="1">
    <location>
        <begin position="23"/>
        <end position="33"/>
    </location>
</feature>
<sequence>MTPKVSKEKGMASSSHGFKRSTRANEEQNEDKLATTTIEAFWASLGDGARRPRYDPKEIDVTKAKDTEGIHCPVLSISELHAQIDSMLSHLYDMQMLQVRMNGVIEEQLQQLNLDYLLSEHSKALSKVGTGCEEPLDDDDATDKEQVRVDSDLESDDKEEDSKMGEVVLAPTDNED</sequence>
<feature type="region of interest" description="Disordered" evidence="1">
    <location>
        <begin position="1"/>
        <end position="33"/>
    </location>
</feature>
<dbReference type="Proteomes" id="UP000823775">
    <property type="component" value="Unassembled WGS sequence"/>
</dbReference>
<organism evidence="2 3">
    <name type="scientific">Datura stramonium</name>
    <name type="common">Jimsonweed</name>
    <name type="synonym">Common thornapple</name>
    <dbReference type="NCBI Taxonomy" id="4076"/>
    <lineage>
        <taxon>Eukaryota</taxon>
        <taxon>Viridiplantae</taxon>
        <taxon>Streptophyta</taxon>
        <taxon>Embryophyta</taxon>
        <taxon>Tracheophyta</taxon>
        <taxon>Spermatophyta</taxon>
        <taxon>Magnoliopsida</taxon>
        <taxon>eudicotyledons</taxon>
        <taxon>Gunneridae</taxon>
        <taxon>Pentapetalae</taxon>
        <taxon>asterids</taxon>
        <taxon>lamiids</taxon>
        <taxon>Solanales</taxon>
        <taxon>Solanaceae</taxon>
        <taxon>Solanoideae</taxon>
        <taxon>Datureae</taxon>
        <taxon>Datura</taxon>
    </lineage>
</organism>
<feature type="compositionally biased region" description="Basic and acidic residues" evidence="1">
    <location>
        <begin position="1"/>
        <end position="10"/>
    </location>
</feature>
<name>A0ABS8T7Y6_DATST</name>
<protein>
    <submittedName>
        <fullName evidence="2">Uncharacterized protein</fullName>
    </submittedName>
</protein>
<accession>A0ABS8T7Y6</accession>
<reference evidence="2 3" key="1">
    <citation type="journal article" date="2021" name="BMC Genomics">
        <title>Datura genome reveals duplications of psychoactive alkaloid biosynthetic genes and high mutation rate following tissue culture.</title>
        <authorList>
            <person name="Rajewski A."/>
            <person name="Carter-House D."/>
            <person name="Stajich J."/>
            <person name="Litt A."/>
        </authorList>
    </citation>
    <scope>NUCLEOTIDE SEQUENCE [LARGE SCALE GENOMIC DNA]</scope>
    <source>
        <strain evidence="2">AR-01</strain>
    </source>
</reference>
<gene>
    <name evidence="2" type="ORF">HAX54_005020</name>
</gene>
<proteinExistence type="predicted"/>
<evidence type="ECO:0000256" key="1">
    <source>
        <dbReference type="SAM" id="MobiDB-lite"/>
    </source>
</evidence>